<dbReference type="InterPro" id="IPR036182">
    <property type="entry name" value="PCuAC_sf"/>
</dbReference>
<evidence type="ECO:0000313" key="3">
    <source>
        <dbReference type="EMBL" id="OSI35337.1"/>
    </source>
</evidence>
<dbReference type="STRING" id="1931275.BV914_05510"/>
<organism evidence="2 4">
    <name type="scientific">Neisseria dumasiana</name>
    <dbReference type="NCBI Taxonomy" id="1931275"/>
    <lineage>
        <taxon>Bacteria</taxon>
        <taxon>Pseudomonadati</taxon>
        <taxon>Pseudomonadota</taxon>
        <taxon>Betaproteobacteria</taxon>
        <taxon>Neisseriales</taxon>
        <taxon>Neisseriaceae</taxon>
        <taxon>Neisseria</taxon>
    </lineage>
</organism>
<evidence type="ECO:0000313" key="2">
    <source>
        <dbReference type="EMBL" id="OSI17408.1"/>
    </source>
</evidence>
<dbReference type="Pfam" id="PF04314">
    <property type="entry name" value="PCuAC"/>
    <property type="match status" value="1"/>
</dbReference>
<reference evidence="2 5" key="1">
    <citation type="submission" date="2017-01" db="EMBL/GenBank/DDBJ databases">
        <authorList>
            <person name="Wolfgang W.J."/>
            <person name="Cole J."/>
            <person name="Wroblewski D."/>
            <person name="Mcginnis J."/>
            <person name="Musser K.A."/>
        </authorList>
    </citation>
    <scope>NUCLEOTIDE SEQUENCE</scope>
    <source>
        <strain evidence="2">124861</strain>
        <strain evidence="3 5">93087</strain>
    </source>
</reference>
<dbReference type="SUPFAM" id="SSF110087">
    <property type="entry name" value="DR1885-like metal-binding protein"/>
    <property type="match status" value="1"/>
</dbReference>
<evidence type="ECO:0000313" key="5">
    <source>
        <dbReference type="Proteomes" id="UP000193346"/>
    </source>
</evidence>
<dbReference type="RefSeq" id="WP_054598910.1">
    <property type="nucleotide sequence ID" value="NZ_CP091509.1"/>
</dbReference>
<dbReference type="AlphaFoldDB" id="A0A1X3DBV5"/>
<dbReference type="Proteomes" id="UP000193303">
    <property type="component" value="Unassembled WGS sequence"/>
</dbReference>
<evidence type="ECO:0000313" key="4">
    <source>
        <dbReference type="Proteomes" id="UP000193303"/>
    </source>
</evidence>
<evidence type="ECO:0000256" key="1">
    <source>
        <dbReference type="SAM" id="SignalP"/>
    </source>
</evidence>
<gene>
    <name evidence="2" type="ORF">BV912_10995</name>
    <name evidence="3" type="ORF">BV913_04990</name>
</gene>
<reference evidence="4" key="2">
    <citation type="submission" date="2017-01" db="EMBL/GenBank/DDBJ databases">
        <authorList>
            <person name="Mah S.A."/>
            <person name="Swanson W.J."/>
            <person name="Moy G.W."/>
            <person name="Vacquier V.D."/>
        </authorList>
    </citation>
    <scope>NUCLEOTIDE SEQUENCE [LARGE SCALE GENOMIC DNA]</scope>
    <source>
        <strain evidence="4">124861</strain>
    </source>
</reference>
<accession>A0A1X3DBV5</accession>
<sequence length="157" mass="17108">MKKWLGVLVLSGLCQTALAGGIDVDDAWARATVEGMTMGGAFMDIKNETGTDDTLIGASSPVSERIEVHTHMNDNGVMRMREVKGGIPLPKGREVELKPGSYHIMFMGLKRPLKEGEKFPLTLKFKKAKPKTVEVEVKNTPGAGHHHHHGHGGKHSH</sequence>
<dbReference type="PANTHER" id="PTHR36302:SF1">
    <property type="entry name" value="COPPER CHAPERONE PCU(A)C"/>
    <property type="match status" value="1"/>
</dbReference>
<evidence type="ECO:0008006" key="6">
    <source>
        <dbReference type="Google" id="ProtNLM"/>
    </source>
</evidence>
<feature type="chain" id="PRO_5010864598" description="Copper chaperone PCu(A)C" evidence="1">
    <location>
        <begin position="20"/>
        <end position="157"/>
    </location>
</feature>
<dbReference type="Proteomes" id="UP000193346">
    <property type="component" value="Unassembled WGS sequence"/>
</dbReference>
<feature type="signal peptide" evidence="1">
    <location>
        <begin position="1"/>
        <end position="19"/>
    </location>
</feature>
<comment type="caution">
    <text evidence="2">The sequence shown here is derived from an EMBL/GenBank/DDBJ whole genome shotgun (WGS) entry which is preliminary data.</text>
</comment>
<dbReference type="Gene3D" id="2.60.40.1890">
    <property type="entry name" value="PCu(A)C copper chaperone"/>
    <property type="match status" value="1"/>
</dbReference>
<dbReference type="EMBL" id="MTAB01000034">
    <property type="protein sequence ID" value="OSI17408.1"/>
    <property type="molecule type" value="Genomic_DNA"/>
</dbReference>
<keyword evidence="5" id="KW-1185">Reference proteome</keyword>
<protein>
    <recommendedName>
        <fullName evidence="6">Copper chaperone PCu(A)C</fullName>
    </recommendedName>
</protein>
<dbReference type="PANTHER" id="PTHR36302">
    <property type="entry name" value="BLR7088 PROTEIN"/>
    <property type="match status" value="1"/>
</dbReference>
<dbReference type="InterPro" id="IPR007410">
    <property type="entry name" value="LpqE-like"/>
</dbReference>
<keyword evidence="1" id="KW-0732">Signal</keyword>
<dbReference type="OrthoDB" id="9796962at2"/>
<dbReference type="EMBL" id="MTAC01000010">
    <property type="protein sequence ID" value="OSI35337.1"/>
    <property type="molecule type" value="Genomic_DNA"/>
</dbReference>
<proteinExistence type="predicted"/>
<name>A0A1X3DBV5_9NEIS</name>
<dbReference type="InterPro" id="IPR058248">
    <property type="entry name" value="Lxx211020-like"/>
</dbReference>